<dbReference type="AlphaFoldDB" id="A0A8J6UHI8"/>
<dbReference type="Gene3D" id="2.60.40.420">
    <property type="entry name" value="Cupredoxins - blue copper proteins"/>
    <property type="match status" value="1"/>
</dbReference>
<dbReference type="Proteomes" id="UP000600588">
    <property type="component" value="Unassembled WGS sequence"/>
</dbReference>
<dbReference type="InterPro" id="IPR000923">
    <property type="entry name" value="BlueCu_1"/>
</dbReference>
<gene>
    <name evidence="6" type="primary">azu</name>
    <name evidence="6" type="ORF">ICJ83_12470</name>
</gene>
<keyword evidence="3" id="KW-0249">Electron transport</keyword>
<sequence>MKLIKYFLVSVLSVTVLVCCRGKEERKKEGFSYEEKTEESKKSVEEDVNNVVISGDDLMKFDKSEIRVKAGKKVKLTLRHTGKLDKNVMGHNFVLLKQGADLEEFAIEALNARATEYIPVDYEDQVIAHTKLIGGGETTTIEFEAPASGEYAFLCSFPGHYTMMNGKFIVD</sequence>
<dbReference type="CDD" id="cd13922">
    <property type="entry name" value="Azurin"/>
    <property type="match status" value="1"/>
</dbReference>
<name>A0A8J6UHI8_9FLAO</name>
<dbReference type="InterPro" id="IPR050845">
    <property type="entry name" value="Cu-binding_ET"/>
</dbReference>
<dbReference type="GO" id="GO:0009055">
    <property type="term" value="F:electron transfer activity"/>
    <property type="evidence" value="ECO:0007669"/>
    <property type="project" value="InterPro"/>
</dbReference>
<feature type="domain" description="Blue (type 1) copper" evidence="5">
    <location>
        <begin position="54"/>
        <end position="170"/>
    </location>
</feature>
<keyword evidence="2" id="KW-0479">Metal-binding</keyword>
<dbReference type="PANTHER" id="PTHR38439:SF2">
    <property type="entry name" value="OUTER MEMBRANE PROTEIN H.8"/>
    <property type="match status" value="1"/>
</dbReference>
<evidence type="ECO:0000256" key="2">
    <source>
        <dbReference type="ARBA" id="ARBA00022723"/>
    </source>
</evidence>
<organism evidence="6 7">
    <name type="scientific">Aestuariibaculum sediminum</name>
    <dbReference type="NCBI Taxonomy" id="2770637"/>
    <lineage>
        <taxon>Bacteria</taxon>
        <taxon>Pseudomonadati</taxon>
        <taxon>Bacteroidota</taxon>
        <taxon>Flavobacteriia</taxon>
        <taxon>Flavobacteriales</taxon>
        <taxon>Flavobacteriaceae</taxon>
    </lineage>
</organism>
<reference evidence="6 7" key="1">
    <citation type="submission" date="2020-09" db="EMBL/GenBank/DDBJ databases">
        <title>TT11 complete genome.</title>
        <authorList>
            <person name="Wu Z."/>
        </authorList>
    </citation>
    <scope>NUCLEOTIDE SEQUENCE [LARGE SCALE GENOMIC DNA]</scope>
    <source>
        <strain evidence="6 7">TT11</strain>
    </source>
</reference>
<dbReference type="SUPFAM" id="SSF49503">
    <property type="entry name" value="Cupredoxins"/>
    <property type="match status" value="1"/>
</dbReference>
<dbReference type="PANTHER" id="PTHR38439">
    <property type="entry name" value="AURACYANIN-B"/>
    <property type="match status" value="1"/>
</dbReference>
<dbReference type="InterPro" id="IPR014068">
    <property type="entry name" value="Azurin"/>
</dbReference>
<dbReference type="PROSITE" id="PS00196">
    <property type="entry name" value="COPPER_BLUE"/>
    <property type="match status" value="1"/>
</dbReference>
<keyword evidence="7" id="KW-1185">Reference proteome</keyword>
<comment type="caution">
    <text evidence="6">The sequence shown here is derived from an EMBL/GenBank/DDBJ whole genome shotgun (WGS) entry which is preliminary data.</text>
</comment>
<dbReference type="Pfam" id="PF00127">
    <property type="entry name" value="Copper-bind"/>
    <property type="match status" value="1"/>
</dbReference>
<dbReference type="InterPro" id="IPR008972">
    <property type="entry name" value="Cupredoxin"/>
</dbReference>
<evidence type="ECO:0000313" key="6">
    <source>
        <dbReference type="EMBL" id="MBD0832951.1"/>
    </source>
</evidence>
<accession>A0A8J6UHI8</accession>
<evidence type="ECO:0000256" key="4">
    <source>
        <dbReference type="ARBA" id="ARBA00023008"/>
    </source>
</evidence>
<proteinExistence type="predicted"/>
<keyword evidence="1" id="KW-0813">Transport</keyword>
<evidence type="ECO:0000256" key="3">
    <source>
        <dbReference type="ARBA" id="ARBA00022982"/>
    </source>
</evidence>
<dbReference type="EMBL" id="JACVXB010000005">
    <property type="protein sequence ID" value="MBD0832951.1"/>
    <property type="molecule type" value="Genomic_DNA"/>
</dbReference>
<evidence type="ECO:0000259" key="5">
    <source>
        <dbReference type="Pfam" id="PF00127"/>
    </source>
</evidence>
<dbReference type="InterPro" id="IPR028871">
    <property type="entry name" value="BlueCu_1_BS"/>
</dbReference>
<dbReference type="RefSeq" id="WP_188230731.1">
    <property type="nucleotide sequence ID" value="NZ_JACVXB010000005.1"/>
</dbReference>
<protein>
    <submittedName>
        <fullName evidence="6">Azurin</fullName>
    </submittedName>
</protein>
<evidence type="ECO:0000256" key="1">
    <source>
        <dbReference type="ARBA" id="ARBA00022448"/>
    </source>
</evidence>
<keyword evidence="4" id="KW-0186">Copper</keyword>
<dbReference type="NCBIfam" id="TIGR02695">
    <property type="entry name" value="azurin"/>
    <property type="match status" value="1"/>
</dbReference>
<dbReference type="GO" id="GO:0005507">
    <property type="term" value="F:copper ion binding"/>
    <property type="evidence" value="ECO:0007669"/>
    <property type="project" value="InterPro"/>
</dbReference>
<evidence type="ECO:0000313" key="7">
    <source>
        <dbReference type="Proteomes" id="UP000600588"/>
    </source>
</evidence>